<dbReference type="SUPFAM" id="SSF102405">
    <property type="entry name" value="MCP/YpsA-like"/>
    <property type="match status" value="1"/>
</dbReference>
<comment type="caution">
    <text evidence="1">The sequence shown here is derived from an EMBL/GenBank/DDBJ whole genome shotgun (WGS) entry which is preliminary data.</text>
</comment>
<dbReference type="Proteomes" id="UP001140091">
    <property type="component" value="Unassembled WGS sequence"/>
</dbReference>
<accession>A0A9W8JAY1</accession>
<proteinExistence type="predicted"/>
<dbReference type="GO" id="GO:0009691">
    <property type="term" value="P:cytokinin biosynthetic process"/>
    <property type="evidence" value="ECO:0007669"/>
    <property type="project" value="InterPro"/>
</dbReference>
<reference evidence="1" key="1">
    <citation type="submission" date="2022-06" db="EMBL/GenBank/DDBJ databases">
        <title>Genome Sequence of Candolleomyces eurysporus.</title>
        <authorList>
            <person name="Buettner E."/>
        </authorList>
    </citation>
    <scope>NUCLEOTIDE SEQUENCE</scope>
    <source>
        <strain evidence="1">VTCC 930004</strain>
    </source>
</reference>
<dbReference type="PANTHER" id="PTHR31223">
    <property type="entry name" value="LOG FAMILY PROTEIN YJL055W"/>
    <property type="match status" value="1"/>
</dbReference>
<dbReference type="Pfam" id="PF03641">
    <property type="entry name" value="Lysine_decarbox"/>
    <property type="match status" value="1"/>
</dbReference>
<dbReference type="NCBIfam" id="TIGR00730">
    <property type="entry name" value="Rossman fold protein, TIGR00730 family"/>
    <property type="match status" value="1"/>
</dbReference>
<evidence type="ECO:0000313" key="2">
    <source>
        <dbReference type="Proteomes" id="UP001140091"/>
    </source>
</evidence>
<sequence length="244" mass="25806">MSAASSSSSSIPGAVAVYCASSLGQEKAFCNAALSIGRALASANRPLVYGGGSKGLMGVVSGAVLEGEGRVVGVVPYAMVAAGGEGEKTGSGVMVNLNEAGREKVETLVVETMHERKVEMARRSEGFIGLPGGLGTFEEVLEVTTWTQLGIHCKPVVLVNVLGFWEPLRALIRSSVSFGFIKPESENIIVFVDGPEDQSLHEEFDWGSATLAALDKWKPKSIVALPFDWTKKESGQRVDNLSMT</sequence>
<dbReference type="InterPro" id="IPR031100">
    <property type="entry name" value="LOG_fam"/>
</dbReference>
<organism evidence="1 2">
    <name type="scientific">Candolleomyces eurysporus</name>
    <dbReference type="NCBI Taxonomy" id="2828524"/>
    <lineage>
        <taxon>Eukaryota</taxon>
        <taxon>Fungi</taxon>
        <taxon>Dikarya</taxon>
        <taxon>Basidiomycota</taxon>
        <taxon>Agaricomycotina</taxon>
        <taxon>Agaricomycetes</taxon>
        <taxon>Agaricomycetidae</taxon>
        <taxon>Agaricales</taxon>
        <taxon>Agaricineae</taxon>
        <taxon>Psathyrellaceae</taxon>
        <taxon>Candolleomyces</taxon>
    </lineage>
</organism>
<dbReference type="InterPro" id="IPR005269">
    <property type="entry name" value="LOG"/>
</dbReference>
<dbReference type="EMBL" id="JANBPK010000808">
    <property type="protein sequence ID" value="KAJ2931337.1"/>
    <property type="molecule type" value="Genomic_DNA"/>
</dbReference>
<dbReference type="GO" id="GO:0016787">
    <property type="term" value="F:hydrolase activity"/>
    <property type="evidence" value="ECO:0007669"/>
    <property type="project" value="InterPro"/>
</dbReference>
<protein>
    <submittedName>
        <fullName evidence="1">Uncharacterized protein</fullName>
    </submittedName>
</protein>
<dbReference type="AlphaFoldDB" id="A0A9W8JAY1"/>
<feature type="non-terminal residue" evidence="1">
    <location>
        <position position="244"/>
    </location>
</feature>
<keyword evidence="2" id="KW-1185">Reference proteome</keyword>
<evidence type="ECO:0000313" key="1">
    <source>
        <dbReference type="EMBL" id="KAJ2931337.1"/>
    </source>
</evidence>
<dbReference type="Gene3D" id="3.40.50.450">
    <property type="match status" value="1"/>
</dbReference>
<gene>
    <name evidence="1" type="ORF">H1R20_g5660</name>
</gene>
<name>A0A9W8JAY1_9AGAR</name>
<dbReference type="OrthoDB" id="414463at2759"/>